<evidence type="ECO:0000313" key="1">
    <source>
        <dbReference type="EMBL" id="KZO99019.1"/>
    </source>
</evidence>
<organism evidence="1 2">
    <name type="scientific">Calocera viscosa (strain TUFC12733)</name>
    <dbReference type="NCBI Taxonomy" id="1330018"/>
    <lineage>
        <taxon>Eukaryota</taxon>
        <taxon>Fungi</taxon>
        <taxon>Dikarya</taxon>
        <taxon>Basidiomycota</taxon>
        <taxon>Agaricomycotina</taxon>
        <taxon>Dacrymycetes</taxon>
        <taxon>Dacrymycetales</taxon>
        <taxon>Dacrymycetaceae</taxon>
        <taxon>Calocera</taxon>
    </lineage>
</organism>
<dbReference type="EMBL" id="KV417273">
    <property type="protein sequence ID" value="KZO99019.1"/>
    <property type="molecule type" value="Genomic_DNA"/>
</dbReference>
<dbReference type="Proteomes" id="UP000076738">
    <property type="component" value="Unassembled WGS sequence"/>
</dbReference>
<dbReference type="OrthoDB" id="2986975at2759"/>
<evidence type="ECO:0000313" key="2">
    <source>
        <dbReference type="Proteomes" id="UP000076738"/>
    </source>
</evidence>
<accession>A0A167PQ43</accession>
<gene>
    <name evidence="1" type="ORF">CALVIDRAFT_477664</name>
</gene>
<sequence>MTPANAFTDYRAQGQTIDKVIVDIATPPTGTITPFNAYVALSRSKGRQMEDTRIAKLDTDTQREWEKQLRCELAHVDGSMSHRA</sequence>
<dbReference type="STRING" id="1330018.A0A167PQ43"/>
<name>A0A167PQ43_CALVF</name>
<keyword evidence="2" id="KW-1185">Reference proteome</keyword>
<proteinExistence type="predicted"/>
<dbReference type="AlphaFoldDB" id="A0A167PQ43"/>
<protein>
    <submittedName>
        <fullName evidence="1">Uncharacterized protein</fullName>
    </submittedName>
</protein>
<reference evidence="1 2" key="1">
    <citation type="journal article" date="2016" name="Mol. Biol. Evol.">
        <title>Comparative Genomics of Early-Diverging Mushroom-Forming Fungi Provides Insights into the Origins of Lignocellulose Decay Capabilities.</title>
        <authorList>
            <person name="Nagy L.G."/>
            <person name="Riley R."/>
            <person name="Tritt A."/>
            <person name="Adam C."/>
            <person name="Daum C."/>
            <person name="Floudas D."/>
            <person name="Sun H."/>
            <person name="Yadav J.S."/>
            <person name="Pangilinan J."/>
            <person name="Larsson K.H."/>
            <person name="Matsuura K."/>
            <person name="Barry K."/>
            <person name="Labutti K."/>
            <person name="Kuo R."/>
            <person name="Ohm R.A."/>
            <person name="Bhattacharya S.S."/>
            <person name="Shirouzu T."/>
            <person name="Yoshinaga Y."/>
            <person name="Martin F.M."/>
            <person name="Grigoriev I.V."/>
            <person name="Hibbett D.S."/>
        </authorList>
    </citation>
    <scope>NUCLEOTIDE SEQUENCE [LARGE SCALE GENOMIC DNA]</scope>
    <source>
        <strain evidence="1 2">TUFC12733</strain>
    </source>
</reference>